<comment type="caution">
    <text evidence="2">The sequence shown here is derived from an EMBL/GenBank/DDBJ whole genome shotgun (WGS) entry which is preliminary data.</text>
</comment>
<evidence type="ECO:0000256" key="1">
    <source>
        <dbReference type="SAM" id="MobiDB-lite"/>
    </source>
</evidence>
<dbReference type="EMBL" id="CAJVAX010000018">
    <property type="protein sequence ID" value="CAG7646010.1"/>
    <property type="molecule type" value="Genomic_DNA"/>
</dbReference>
<accession>A0A9W4H2T4</accession>
<dbReference type="AlphaFoldDB" id="A0A9W4H2T4"/>
<feature type="region of interest" description="Disordered" evidence="1">
    <location>
        <begin position="1"/>
        <end position="46"/>
    </location>
</feature>
<evidence type="ECO:0000313" key="2">
    <source>
        <dbReference type="EMBL" id="CAG7646010.1"/>
    </source>
</evidence>
<dbReference type="RefSeq" id="WP_205044932.1">
    <property type="nucleotide sequence ID" value="NZ_CAJVAX010000018.1"/>
</dbReference>
<organism evidence="2 3">
    <name type="scientific">Actinacidiphila bryophytorum</name>
    <dbReference type="NCBI Taxonomy" id="1436133"/>
    <lineage>
        <taxon>Bacteria</taxon>
        <taxon>Bacillati</taxon>
        <taxon>Actinomycetota</taxon>
        <taxon>Actinomycetes</taxon>
        <taxon>Kitasatosporales</taxon>
        <taxon>Streptomycetaceae</taxon>
        <taxon>Actinacidiphila</taxon>
    </lineage>
</organism>
<protein>
    <submittedName>
        <fullName evidence="2">Uncharacterized protein</fullName>
    </submittedName>
</protein>
<name>A0A9W4H2T4_9ACTN</name>
<gene>
    <name evidence="2" type="ORF">SBRY_40305</name>
</gene>
<keyword evidence="3" id="KW-1185">Reference proteome</keyword>
<sequence length="72" mass="7345">MTHQDELPVPAPICTPEPGPAPSSSQLPAEQVPAARGEHNVSGDPSVRAAATVAANTAHLARVLRDAPHPPS</sequence>
<proteinExistence type="predicted"/>
<feature type="compositionally biased region" description="Pro residues" evidence="1">
    <location>
        <begin position="9"/>
        <end position="21"/>
    </location>
</feature>
<reference evidence="2" key="1">
    <citation type="submission" date="2021-06" db="EMBL/GenBank/DDBJ databases">
        <authorList>
            <person name="Arsene-Ploetze F."/>
        </authorList>
    </citation>
    <scope>NUCLEOTIDE SEQUENCE</scope>
    <source>
        <strain evidence="2">SBRY1</strain>
    </source>
</reference>
<dbReference type="Proteomes" id="UP001153328">
    <property type="component" value="Unassembled WGS sequence"/>
</dbReference>
<evidence type="ECO:0000313" key="3">
    <source>
        <dbReference type="Proteomes" id="UP001153328"/>
    </source>
</evidence>